<evidence type="ECO:0000256" key="1">
    <source>
        <dbReference type="ARBA" id="ARBA00022737"/>
    </source>
</evidence>
<protein>
    <submittedName>
        <fullName evidence="6">Uncharacterized protein</fullName>
    </submittedName>
</protein>
<dbReference type="OrthoDB" id="635025at2759"/>
<evidence type="ECO:0000259" key="3">
    <source>
        <dbReference type="Pfam" id="PF00931"/>
    </source>
</evidence>
<evidence type="ECO:0000313" key="6">
    <source>
        <dbReference type="EMBL" id="KAF0897805.1"/>
    </source>
</evidence>
<dbReference type="SUPFAM" id="SSF52540">
    <property type="entry name" value="P-loop containing nucleoside triphosphate hydrolases"/>
    <property type="match status" value="1"/>
</dbReference>
<evidence type="ECO:0000259" key="5">
    <source>
        <dbReference type="Pfam" id="PF23598"/>
    </source>
</evidence>
<dbReference type="InterPro" id="IPR027417">
    <property type="entry name" value="P-loop_NTPase"/>
</dbReference>
<dbReference type="Gene3D" id="1.10.10.10">
    <property type="entry name" value="Winged helix-like DNA-binding domain superfamily/Winged helix DNA-binding domain"/>
    <property type="match status" value="1"/>
</dbReference>
<dbReference type="SUPFAM" id="SSF52058">
    <property type="entry name" value="L domain-like"/>
    <property type="match status" value="1"/>
</dbReference>
<reference evidence="6 7" key="1">
    <citation type="submission" date="2019-11" db="EMBL/GenBank/DDBJ databases">
        <title>Whole genome sequence of Oryza granulata.</title>
        <authorList>
            <person name="Li W."/>
        </authorList>
    </citation>
    <scope>NUCLEOTIDE SEQUENCE [LARGE SCALE GENOMIC DNA]</scope>
    <source>
        <strain evidence="7">cv. Menghai</strain>
        <tissue evidence="6">Leaf</tissue>
    </source>
</reference>
<dbReference type="PRINTS" id="PR00364">
    <property type="entry name" value="DISEASERSIST"/>
</dbReference>
<dbReference type="Gene3D" id="1.10.8.430">
    <property type="entry name" value="Helical domain of apoptotic protease-activating factors"/>
    <property type="match status" value="1"/>
</dbReference>
<evidence type="ECO:0000259" key="4">
    <source>
        <dbReference type="Pfam" id="PF23559"/>
    </source>
</evidence>
<dbReference type="InterPro" id="IPR032675">
    <property type="entry name" value="LRR_dom_sf"/>
</dbReference>
<dbReference type="PANTHER" id="PTHR23155">
    <property type="entry name" value="DISEASE RESISTANCE PROTEIN RP"/>
    <property type="match status" value="1"/>
</dbReference>
<dbReference type="Pfam" id="PF00931">
    <property type="entry name" value="NB-ARC"/>
    <property type="match status" value="1"/>
</dbReference>
<dbReference type="InterPro" id="IPR044974">
    <property type="entry name" value="Disease_R_plants"/>
</dbReference>
<sequence>MAEAVAISSLSTKVAMALARTAALGVTSLHSIRSNIAVAEQELSLLRDHLSYGSDNWANQVHDVAFQLEDIADECCYLSGHGFARDCANAPAWLALSGRLRKLHKKLGQLSTAAKHRRHRNHVNTSGGEREDAIIAGRRIAENAHFMDKEEIIGFSDHMKQLVTWLAEDAEPRRTLVAVHGMGGVGKTTLVTSVYKEVGVSHFDCTAWVAVSQRFIKENLLMKILKELNRHSRGSDMRTAGQPSATGGDGDTDYRSLIAALREHLANKKYLVVLDDIWDETLWDDLQHAMPDNTSGSRVVITTRRSGVAMAAAPGRIMALEPLPAQEGWTLFCRVVFKDVPDHKCPSHLNELAGDMLQRCRGLPLAIVSVGKLLKQKHRTEFAWRNVQGSLSWVKNSEFLGIKEASGILNLSIDDLPYKLRKCFLSCSVYAEDFLMKRKILIRKWVAQGFIEEAESHGERRTMEDVADDYLEKLVERNLFQVSVMNEFGRAKRVLIHDLFKELINHRSKHEEGSVQFVECKVTMDSDIRVRHLALDKCTSDKGSISAAKLATLRSFHAYGLKSYASLMCYFRAFRLLTVLSLWFVEIKKLHSSVTSLHNLRYLAIRSTLVEEFPKDLGKLQKLQTLDAKWSMVQRIPSSLAKLKNLRHLILFKRQTADLASWPFPGTPVELPQGLQNLTSLQALKYVKADKMIVKSLAKLEQMKSLELFDVDASFAIDLSSSISKMDHLQRLGITNRNAEAVIDLESITQAPRKIQKLALSGRLATGELPGWTSSLTSLKKVQLMACEIAQESLLLLSSLPGLLHLSLVAAYREKKMTFADGSYPALQTLALHELHNLTEIEFQRGCLVELSELVLERCTRLTDPPRGMENLTRLQNLEFPGMGTELMDKPTNSMICQTPSRYLSWDYWTNANNRKIDLLRNLPARGRVADPANHAEDA</sequence>
<dbReference type="Proteomes" id="UP000479710">
    <property type="component" value="Unassembled WGS sequence"/>
</dbReference>
<dbReference type="InterPro" id="IPR002182">
    <property type="entry name" value="NB-ARC"/>
</dbReference>
<keyword evidence="7" id="KW-1185">Reference proteome</keyword>
<evidence type="ECO:0000313" key="7">
    <source>
        <dbReference type="Proteomes" id="UP000479710"/>
    </source>
</evidence>
<accession>A0A6G1CAX2</accession>
<dbReference type="GO" id="GO:0042742">
    <property type="term" value="P:defense response to bacterium"/>
    <property type="evidence" value="ECO:0007669"/>
    <property type="project" value="UniProtKB-ARBA"/>
</dbReference>
<keyword evidence="2" id="KW-0611">Plant defense</keyword>
<dbReference type="InterPro" id="IPR036388">
    <property type="entry name" value="WH-like_DNA-bd_sf"/>
</dbReference>
<feature type="domain" description="Disease resistance R13L4/SHOC-2-like LRR" evidence="5">
    <location>
        <begin position="553"/>
        <end position="879"/>
    </location>
</feature>
<keyword evidence="1" id="KW-0677">Repeat</keyword>
<dbReference type="Pfam" id="PF23559">
    <property type="entry name" value="WHD_DRP"/>
    <property type="match status" value="1"/>
</dbReference>
<dbReference type="Gene3D" id="3.80.10.10">
    <property type="entry name" value="Ribonuclease Inhibitor"/>
    <property type="match status" value="1"/>
</dbReference>
<feature type="domain" description="NB-ARC" evidence="3">
    <location>
        <begin position="157"/>
        <end position="338"/>
    </location>
</feature>
<dbReference type="AlphaFoldDB" id="A0A6G1CAX2"/>
<proteinExistence type="predicted"/>
<dbReference type="FunFam" id="3.40.50.300:FF:001091">
    <property type="entry name" value="Probable disease resistance protein At1g61300"/>
    <property type="match status" value="1"/>
</dbReference>
<dbReference type="EMBL" id="SPHZ02000009">
    <property type="protein sequence ID" value="KAF0897805.1"/>
    <property type="molecule type" value="Genomic_DNA"/>
</dbReference>
<dbReference type="InterPro" id="IPR042197">
    <property type="entry name" value="Apaf_helical"/>
</dbReference>
<gene>
    <name evidence="6" type="ORF">E2562_000513</name>
</gene>
<dbReference type="InterPro" id="IPR058922">
    <property type="entry name" value="WHD_DRP"/>
</dbReference>
<dbReference type="Gene3D" id="3.40.50.300">
    <property type="entry name" value="P-loop containing nucleotide triphosphate hydrolases"/>
    <property type="match status" value="1"/>
</dbReference>
<comment type="caution">
    <text evidence="6">The sequence shown here is derived from an EMBL/GenBank/DDBJ whole genome shotgun (WGS) entry which is preliminary data.</text>
</comment>
<evidence type="ECO:0000256" key="2">
    <source>
        <dbReference type="ARBA" id="ARBA00022821"/>
    </source>
</evidence>
<dbReference type="GO" id="GO:0002758">
    <property type="term" value="P:innate immune response-activating signaling pathway"/>
    <property type="evidence" value="ECO:0007669"/>
    <property type="project" value="UniProtKB-ARBA"/>
</dbReference>
<name>A0A6G1CAX2_9ORYZ</name>
<dbReference type="FunFam" id="1.10.10.10:FF:000322">
    <property type="entry name" value="Probable disease resistance protein At1g63360"/>
    <property type="match status" value="1"/>
</dbReference>
<dbReference type="PANTHER" id="PTHR23155:SF943">
    <property type="entry name" value="OS08G0193700 PROTEIN"/>
    <property type="match status" value="1"/>
</dbReference>
<dbReference type="GO" id="GO:0009626">
    <property type="term" value="P:plant-type hypersensitive response"/>
    <property type="evidence" value="ECO:0007669"/>
    <property type="project" value="UniProtKB-ARBA"/>
</dbReference>
<dbReference type="Pfam" id="PF23598">
    <property type="entry name" value="LRR_14"/>
    <property type="match status" value="1"/>
</dbReference>
<feature type="domain" description="Disease resistance protein winged helix" evidence="4">
    <location>
        <begin position="429"/>
        <end position="504"/>
    </location>
</feature>
<dbReference type="GO" id="GO:0043531">
    <property type="term" value="F:ADP binding"/>
    <property type="evidence" value="ECO:0007669"/>
    <property type="project" value="InterPro"/>
</dbReference>
<dbReference type="InterPro" id="IPR055414">
    <property type="entry name" value="LRR_R13L4/SHOC2-like"/>
</dbReference>
<organism evidence="6 7">
    <name type="scientific">Oryza meyeriana var. granulata</name>
    <dbReference type="NCBI Taxonomy" id="110450"/>
    <lineage>
        <taxon>Eukaryota</taxon>
        <taxon>Viridiplantae</taxon>
        <taxon>Streptophyta</taxon>
        <taxon>Embryophyta</taxon>
        <taxon>Tracheophyta</taxon>
        <taxon>Spermatophyta</taxon>
        <taxon>Magnoliopsida</taxon>
        <taxon>Liliopsida</taxon>
        <taxon>Poales</taxon>
        <taxon>Poaceae</taxon>
        <taxon>BOP clade</taxon>
        <taxon>Oryzoideae</taxon>
        <taxon>Oryzeae</taxon>
        <taxon>Oryzinae</taxon>
        <taxon>Oryza</taxon>
        <taxon>Oryza meyeriana</taxon>
    </lineage>
</organism>